<dbReference type="CDD" id="cd00838">
    <property type="entry name" value="MPP_superfamily"/>
    <property type="match status" value="1"/>
</dbReference>
<dbReference type="Pfam" id="PF12850">
    <property type="entry name" value="Metallophos_2"/>
    <property type="match status" value="1"/>
</dbReference>
<keyword evidence="4" id="KW-1185">Reference proteome</keyword>
<accession>A0ABQ6GAT5</accession>
<feature type="domain" description="Calcineurin-like phosphoesterase" evidence="2">
    <location>
        <begin position="5"/>
        <end position="207"/>
    </location>
</feature>
<dbReference type="Proteomes" id="UP001157114">
    <property type="component" value="Unassembled WGS sequence"/>
</dbReference>
<dbReference type="InterPro" id="IPR011152">
    <property type="entry name" value="Pesterase_MJ0912"/>
</dbReference>
<dbReference type="InterPro" id="IPR024654">
    <property type="entry name" value="Calcineurin-like_PHP_lpxH"/>
</dbReference>
<gene>
    <name evidence="3" type="ORF">MU1_24160</name>
</gene>
<proteinExistence type="inferred from homology"/>
<dbReference type="SUPFAM" id="SSF56300">
    <property type="entry name" value="Metallo-dependent phosphatases"/>
    <property type="match status" value="1"/>
</dbReference>
<evidence type="ECO:0000313" key="3">
    <source>
        <dbReference type="EMBL" id="GLX68071.1"/>
    </source>
</evidence>
<dbReference type="PIRSF" id="PIRSF000883">
    <property type="entry name" value="Pesterase_MJ0912"/>
    <property type="match status" value="1"/>
</dbReference>
<comment type="similarity">
    <text evidence="1">Belongs to the metallophosphoesterase superfamily. YfcE family.</text>
</comment>
<comment type="caution">
    <text evidence="3">The sequence shown here is derived from an EMBL/GenBank/DDBJ whole genome shotgun (WGS) entry which is preliminary data.</text>
</comment>
<evidence type="ECO:0000256" key="1">
    <source>
        <dbReference type="ARBA" id="ARBA00008950"/>
    </source>
</evidence>
<protein>
    <submittedName>
        <fullName evidence="3">Phosphodiesterase</fullName>
    </submittedName>
</protein>
<sequence length="250" mass="28521">MSRTFAMITDIHGNMPALRAALQEIDNDHEVDSIYCLGDLIGIGPDTNEVLGTLFARSHMSFVSGNHDEAVLAIIKGEAYPESHFHSKRHHEWIAERLDKTFLPMLEQMPRMIQTDMVGQSMLFTHYHIADDKMFKPISMDPFSAIVEPSLPNLERLFDGYRESFIGFGHHHPVHYFRSDKQVFVNPGSLGCNNKPTARYAIVTVNEQGINVELKEAEYDNTAFLASYGKLDVPEREFILRVFHGDQLRE</sequence>
<dbReference type="PANTHER" id="PTHR42850:SF2">
    <property type="entry name" value="BLL5683 PROTEIN"/>
    <property type="match status" value="1"/>
</dbReference>
<dbReference type="EMBL" id="BSSQ01000010">
    <property type="protein sequence ID" value="GLX68071.1"/>
    <property type="molecule type" value="Genomic_DNA"/>
</dbReference>
<evidence type="ECO:0000259" key="2">
    <source>
        <dbReference type="Pfam" id="PF12850"/>
    </source>
</evidence>
<dbReference type="InterPro" id="IPR050126">
    <property type="entry name" value="Ap4A_hydrolase"/>
</dbReference>
<reference evidence="3 4" key="1">
    <citation type="submission" date="2023-03" db="EMBL/GenBank/DDBJ databases">
        <title>Draft genome sequence of the bacteria which degrade cell wall of Tricholomamatutake.</title>
        <authorList>
            <person name="Konishi Y."/>
            <person name="Fukuta Y."/>
            <person name="Shirasaka N."/>
        </authorList>
    </citation>
    <scope>NUCLEOTIDE SEQUENCE [LARGE SCALE GENOMIC DNA]</scope>
    <source>
        <strain evidence="4">mu1</strain>
    </source>
</reference>
<evidence type="ECO:0000313" key="4">
    <source>
        <dbReference type="Proteomes" id="UP001157114"/>
    </source>
</evidence>
<dbReference type="InterPro" id="IPR029052">
    <property type="entry name" value="Metallo-depent_PP-like"/>
</dbReference>
<dbReference type="PANTHER" id="PTHR42850">
    <property type="entry name" value="METALLOPHOSPHOESTERASE"/>
    <property type="match status" value="1"/>
</dbReference>
<name>A0ABQ6GAT5_9BACL</name>
<organism evidence="3 4">
    <name type="scientific">Paenibacillus glycanilyticus</name>
    <dbReference type="NCBI Taxonomy" id="126569"/>
    <lineage>
        <taxon>Bacteria</taxon>
        <taxon>Bacillati</taxon>
        <taxon>Bacillota</taxon>
        <taxon>Bacilli</taxon>
        <taxon>Bacillales</taxon>
        <taxon>Paenibacillaceae</taxon>
        <taxon>Paenibacillus</taxon>
    </lineage>
</organism>
<dbReference type="RefSeq" id="WP_284238816.1">
    <property type="nucleotide sequence ID" value="NZ_BSSQ01000010.1"/>
</dbReference>
<dbReference type="Gene3D" id="3.60.21.10">
    <property type="match status" value="1"/>
</dbReference>